<dbReference type="EMBL" id="CP155447">
    <property type="protein sequence ID" value="XBH02230.1"/>
    <property type="molecule type" value="Genomic_DNA"/>
</dbReference>
<dbReference type="NCBIfam" id="TIGR02532">
    <property type="entry name" value="IV_pilin_GFxxxE"/>
    <property type="match status" value="1"/>
</dbReference>
<dbReference type="InterPro" id="IPR045584">
    <property type="entry name" value="Pilin-like"/>
</dbReference>
<dbReference type="Pfam" id="PF07596">
    <property type="entry name" value="SBP_bac_10"/>
    <property type="match status" value="1"/>
</dbReference>
<dbReference type="NCBIfam" id="TIGR04294">
    <property type="entry name" value="pre_pil_HX9DG"/>
    <property type="match status" value="1"/>
</dbReference>
<reference evidence="2" key="1">
    <citation type="submission" date="2024-05" db="EMBL/GenBank/DDBJ databases">
        <title>Planctomycetes of the genus Singulisphaera possess chitinolytic capabilities.</title>
        <authorList>
            <person name="Ivanova A."/>
        </authorList>
    </citation>
    <scope>NUCLEOTIDE SEQUENCE</scope>
    <source>
        <strain evidence="2">Ch08T</strain>
    </source>
</reference>
<dbReference type="Pfam" id="PF07963">
    <property type="entry name" value="N_methyl"/>
    <property type="match status" value="1"/>
</dbReference>
<sequence>MTQRRGFTLIELLVVIAIIAVLIALLLPAVQAAREAARRAQCTNNLKQLGLAIHNYEGTVGALPPTLVITGTGGAVTWTNSIGAHTRILPFAEQGPIFNAINFSVEMYSPPNLTATATFVELFVCPSEVRRDFTHGTGGRMNVANYGFCTGDWFVWGGTGTTRLNRSGFGPNQSRRLADFTDGLSNTLWLSEGKSYQPYYRDCSSTGTLANIGPGKTWDADRLPPPDADPYAVAPEYKGGCTIKIEGHNEWVESATHHIGFTTAWPPNKQIRGGPNGEYADLDLTSKREKTGGPTYAAVTARSYHPGGVETLLGDGSVRFIKSTINGQTWRSLGSVGGGEIISADSY</sequence>
<name>A0AAU7CAQ2_9BACT</name>
<protein>
    <submittedName>
        <fullName evidence="2">DUF1559 domain-containing protein</fullName>
    </submittedName>
</protein>
<dbReference type="PANTHER" id="PTHR30093:SF2">
    <property type="entry name" value="TYPE II SECRETION SYSTEM PROTEIN H"/>
    <property type="match status" value="1"/>
</dbReference>
<dbReference type="InterPro" id="IPR011453">
    <property type="entry name" value="DUF1559"/>
</dbReference>
<dbReference type="RefSeq" id="WP_406694972.1">
    <property type="nucleotide sequence ID" value="NZ_CP155447.1"/>
</dbReference>
<dbReference type="PROSITE" id="PS00409">
    <property type="entry name" value="PROKAR_NTER_METHYL"/>
    <property type="match status" value="1"/>
</dbReference>
<feature type="domain" description="DUF1559" evidence="1">
    <location>
        <begin position="31"/>
        <end position="326"/>
    </location>
</feature>
<proteinExistence type="predicted"/>
<evidence type="ECO:0000259" key="1">
    <source>
        <dbReference type="Pfam" id="PF07596"/>
    </source>
</evidence>
<accession>A0AAU7CAQ2</accession>
<dbReference type="AlphaFoldDB" id="A0AAU7CAQ2"/>
<dbReference type="InterPro" id="IPR012902">
    <property type="entry name" value="N_methyl_site"/>
</dbReference>
<dbReference type="Gene3D" id="3.30.700.10">
    <property type="entry name" value="Glycoprotein, Type 4 Pilin"/>
    <property type="match status" value="1"/>
</dbReference>
<evidence type="ECO:0000313" key="2">
    <source>
        <dbReference type="EMBL" id="XBH02230.1"/>
    </source>
</evidence>
<dbReference type="InterPro" id="IPR027558">
    <property type="entry name" value="Pre_pil_HX9DG_C"/>
</dbReference>
<gene>
    <name evidence="2" type="ORF">V5E97_28410</name>
</gene>
<organism evidence="2">
    <name type="scientific">Singulisphaera sp. Ch08</name>
    <dbReference type="NCBI Taxonomy" id="3120278"/>
    <lineage>
        <taxon>Bacteria</taxon>
        <taxon>Pseudomonadati</taxon>
        <taxon>Planctomycetota</taxon>
        <taxon>Planctomycetia</taxon>
        <taxon>Isosphaerales</taxon>
        <taxon>Isosphaeraceae</taxon>
        <taxon>Singulisphaera</taxon>
    </lineage>
</organism>
<dbReference type="SUPFAM" id="SSF54523">
    <property type="entry name" value="Pili subunits"/>
    <property type="match status" value="1"/>
</dbReference>
<dbReference type="PANTHER" id="PTHR30093">
    <property type="entry name" value="GENERAL SECRETION PATHWAY PROTEIN G"/>
    <property type="match status" value="1"/>
</dbReference>